<evidence type="ECO:0000313" key="3">
    <source>
        <dbReference type="Proteomes" id="UP000272474"/>
    </source>
</evidence>
<dbReference type="PRINTS" id="PR00413">
    <property type="entry name" value="HADHALOGNASE"/>
</dbReference>
<protein>
    <submittedName>
        <fullName evidence="2">HAD family hydrolase</fullName>
    </submittedName>
</protein>
<accession>A0A3A9Z4M1</accession>
<dbReference type="Proteomes" id="UP000272474">
    <property type="component" value="Unassembled WGS sequence"/>
</dbReference>
<dbReference type="OrthoDB" id="9810501at2"/>
<keyword evidence="1 2" id="KW-0378">Hydrolase</keyword>
<name>A0A3A9Z4M1_9ACTN</name>
<reference evidence="2 3" key="1">
    <citation type="journal article" date="2014" name="Int. J. Syst. Evol. Microbiol.">
        <title>Streptomyces hoynatensis sp. nov., isolated from deep marine sediment.</title>
        <authorList>
            <person name="Veyisoglu A."/>
            <person name="Sahin N."/>
        </authorList>
    </citation>
    <scope>NUCLEOTIDE SEQUENCE [LARGE SCALE GENOMIC DNA]</scope>
    <source>
        <strain evidence="2 3">KCTC 29097</strain>
    </source>
</reference>
<organism evidence="2 3">
    <name type="scientific">Streptomyces hoynatensis</name>
    <dbReference type="NCBI Taxonomy" id="1141874"/>
    <lineage>
        <taxon>Bacteria</taxon>
        <taxon>Bacillati</taxon>
        <taxon>Actinomycetota</taxon>
        <taxon>Actinomycetes</taxon>
        <taxon>Kitasatosporales</taxon>
        <taxon>Streptomycetaceae</taxon>
        <taxon>Streptomyces</taxon>
    </lineage>
</organism>
<dbReference type="AlphaFoldDB" id="A0A3A9Z4M1"/>
<gene>
    <name evidence="2" type="ORF">D7294_11805</name>
</gene>
<proteinExistence type="predicted"/>
<evidence type="ECO:0000313" key="2">
    <source>
        <dbReference type="EMBL" id="RKN43160.1"/>
    </source>
</evidence>
<dbReference type="SFLD" id="SFLDS00003">
    <property type="entry name" value="Haloacid_Dehalogenase"/>
    <property type="match status" value="1"/>
</dbReference>
<dbReference type="Gene3D" id="3.40.50.1000">
    <property type="entry name" value="HAD superfamily/HAD-like"/>
    <property type="match status" value="1"/>
</dbReference>
<dbReference type="SUPFAM" id="SSF56784">
    <property type="entry name" value="HAD-like"/>
    <property type="match status" value="1"/>
</dbReference>
<dbReference type="GO" id="GO:0016787">
    <property type="term" value="F:hydrolase activity"/>
    <property type="evidence" value="ECO:0007669"/>
    <property type="project" value="UniProtKB-KW"/>
</dbReference>
<sequence length="221" mass="25085">MIRAVLFDVGECLVDESREWEGWAAWLGVPRHTFSTQFGAIVAQGRDHRETFRLFRPGFDLAVEREKRDAVGEREWFGENDLYPDARMTIRLLRQAGLVVGIAANQSEETTTILRRLFTGYVDLIATSFDMGGIAKPEPRFFELLIETLRMAPQEILYVGDRLDEDIRPAAAAGLCTALIRRGPWGIAHQNHPEAATLPTMRIDGLRELTERIAKYNDARL</sequence>
<dbReference type="InterPro" id="IPR023214">
    <property type="entry name" value="HAD_sf"/>
</dbReference>
<dbReference type="SFLD" id="SFLDG01129">
    <property type="entry name" value="C1.5:_HAD__Beta-PGM__Phosphata"/>
    <property type="match status" value="1"/>
</dbReference>
<dbReference type="PANTHER" id="PTHR43316">
    <property type="entry name" value="HYDROLASE, HALOACID DELAHOGENASE-RELATED"/>
    <property type="match status" value="1"/>
</dbReference>
<dbReference type="Pfam" id="PF00702">
    <property type="entry name" value="Hydrolase"/>
    <property type="match status" value="1"/>
</dbReference>
<dbReference type="InterPro" id="IPR051540">
    <property type="entry name" value="S-2-haloacid_dehalogenase"/>
</dbReference>
<comment type="caution">
    <text evidence="2">The sequence shown here is derived from an EMBL/GenBank/DDBJ whole genome shotgun (WGS) entry which is preliminary data.</text>
</comment>
<dbReference type="InterPro" id="IPR006439">
    <property type="entry name" value="HAD-SF_hydro_IA"/>
</dbReference>
<dbReference type="EMBL" id="RBAL01000005">
    <property type="protein sequence ID" value="RKN43160.1"/>
    <property type="molecule type" value="Genomic_DNA"/>
</dbReference>
<dbReference type="InterPro" id="IPR036412">
    <property type="entry name" value="HAD-like_sf"/>
</dbReference>
<dbReference type="NCBIfam" id="TIGR01549">
    <property type="entry name" value="HAD-SF-IA-v1"/>
    <property type="match status" value="1"/>
</dbReference>
<evidence type="ECO:0000256" key="1">
    <source>
        <dbReference type="ARBA" id="ARBA00022801"/>
    </source>
</evidence>
<dbReference type="RefSeq" id="WP_120678502.1">
    <property type="nucleotide sequence ID" value="NZ_RBAL01000005.1"/>
</dbReference>
<keyword evidence="3" id="KW-1185">Reference proteome</keyword>